<accession>A0A1H6S566</accession>
<feature type="signal peptide" evidence="1">
    <location>
        <begin position="1"/>
        <end position="21"/>
    </location>
</feature>
<organism evidence="2 3">
    <name type="scientific">Deinococcus reticulitermitis</name>
    <dbReference type="NCBI Taxonomy" id="856736"/>
    <lineage>
        <taxon>Bacteria</taxon>
        <taxon>Thermotogati</taxon>
        <taxon>Deinococcota</taxon>
        <taxon>Deinococci</taxon>
        <taxon>Deinococcales</taxon>
        <taxon>Deinococcaceae</taxon>
        <taxon>Deinococcus</taxon>
    </lineage>
</organism>
<dbReference type="AlphaFoldDB" id="A0A1H6S566"/>
<dbReference type="Proteomes" id="UP000199223">
    <property type="component" value="Unassembled WGS sequence"/>
</dbReference>
<name>A0A1H6S566_9DEIO</name>
<dbReference type="STRING" id="856736.SAMN04488058_10192"/>
<evidence type="ECO:0000313" key="2">
    <source>
        <dbReference type="EMBL" id="SEI59927.1"/>
    </source>
</evidence>
<dbReference type="PROSITE" id="PS51257">
    <property type="entry name" value="PROKAR_LIPOPROTEIN"/>
    <property type="match status" value="1"/>
</dbReference>
<gene>
    <name evidence="2" type="ORF">SAMN04488058_10192</name>
</gene>
<evidence type="ECO:0000256" key="1">
    <source>
        <dbReference type="SAM" id="SignalP"/>
    </source>
</evidence>
<dbReference type="OrthoDB" id="73502at2"/>
<evidence type="ECO:0008006" key="4">
    <source>
        <dbReference type="Google" id="ProtNLM"/>
    </source>
</evidence>
<sequence>MKRLLLPGLALLLAGCGGVNVAPSAGQLLDAPTTLNMTGLPLTAQATPVVTGETFRVKVKLRVPRDEVPKMTVINLYVVTRDGVWSAGPGRTAQRRCANTCTLAVASGPARGLRSGTGAQVVVGLQDTQGRTYLLRDDTVRVK</sequence>
<protein>
    <recommendedName>
        <fullName evidence="4">Lipoprotein</fullName>
    </recommendedName>
</protein>
<evidence type="ECO:0000313" key="3">
    <source>
        <dbReference type="Proteomes" id="UP000199223"/>
    </source>
</evidence>
<dbReference type="RefSeq" id="WP_092262492.1">
    <property type="nucleotide sequence ID" value="NZ_FNZA01000001.1"/>
</dbReference>
<feature type="chain" id="PRO_5011536523" description="Lipoprotein" evidence="1">
    <location>
        <begin position="22"/>
        <end position="143"/>
    </location>
</feature>
<dbReference type="EMBL" id="FNZA01000001">
    <property type="protein sequence ID" value="SEI59927.1"/>
    <property type="molecule type" value="Genomic_DNA"/>
</dbReference>
<proteinExistence type="predicted"/>
<keyword evidence="1" id="KW-0732">Signal</keyword>
<reference evidence="3" key="1">
    <citation type="submission" date="2016-10" db="EMBL/GenBank/DDBJ databases">
        <authorList>
            <person name="Varghese N."/>
            <person name="Submissions S."/>
        </authorList>
    </citation>
    <scope>NUCLEOTIDE SEQUENCE [LARGE SCALE GENOMIC DNA]</scope>
    <source>
        <strain evidence="3">CGMCC 1.10218</strain>
    </source>
</reference>
<keyword evidence="3" id="KW-1185">Reference proteome</keyword>